<comment type="caution">
    <text evidence="2">The sequence shown here is derived from an EMBL/GenBank/DDBJ whole genome shotgun (WGS) entry which is preliminary data.</text>
</comment>
<keyword evidence="3" id="KW-1185">Reference proteome</keyword>
<feature type="transmembrane region" description="Helical" evidence="1">
    <location>
        <begin position="113"/>
        <end position="136"/>
    </location>
</feature>
<evidence type="ECO:0000313" key="2">
    <source>
        <dbReference type="EMBL" id="MBM6616705.1"/>
    </source>
</evidence>
<dbReference type="RefSeq" id="WP_204202095.1">
    <property type="nucleotide sequence ID" value="NZ_JAFELM010000016.1"/>
</dbReference>
<feature type="transmembrane region" description="Helical" evidence="1">
    <location>
        <begin position="21"/>
        <end position="39"/>
    </location>
</feature>
<accession>A0ABS2DE21</accession>
<feature type="transmembrane region" description="Helical" evidence="1">
    <location>
        <begin position="70"/>
        <end position="93"/>
    </location>
</feature>
<organism evidence="2 3">
    <name type="scientific">Bacillus suaedaesalsae</name>
    <dbReference type="NCBI Taxonomy" id="2810349"/>
    <lineage>
        <taxon>Bacteria</taxon>
        <taxon>Bacillati</taxon>
        <taxon>Bacillota</taxon>
        <taxon>Bacilli</taxon>
        <taxon>Bacillales</taxon>
        <taxon>Bacillaceae</taxon>
        <taxon>Bacillus</taxon>
    </lineage>
</organism>
<evidence type="ECO:0000313" key="3">
    <source>
        <dbReference type="Proteomes" id="UP001518925"/>
    </source>
</evidence>
<protein>
    <submittedName>
        <fullName evidence="2">Uncharacterized protein</fullName>
    </submittedName>
</protein>
<name>A0ABS2DE21_9BACI</name>
<evidence type="ECO:0000256" key="1">
    <source>
        <dbReference type="SAM" id="Phobius"/>
    </source>
</evidence>
<dbReference type="Proteomes" id="UP001518925">
    <property type="component" value="Unassembled WGS sequence"/>
</dbReference>
<reference evidence="2 3" key="1">
    <citation type="submission" date="2021-02" db="EMBL/GenBank/DDBJ databases">
        <title>Bacillus sp. RD4P76, an endophyte from a halophyte.</title>
        <authorList>
            <person name="Sun J.-Q."/>
        </authorList>
    </citation>
    <scope>NUCLEOTIDE SEQUENCE [LARGE SCALE GENOMIC DNA]</scope>
    <source>
        <strain evidence="2 3">RD4P76</strain>
    </source>
</reference>
<keyword evidence="1" id="KW-0812">Transmembrane</keyword>
<feature type="transmembrane region" description="Helical" evidence="1">
    <location>
        <begin position="45"/>
        <end position="63"/>
    </location>
</feature>
<proteinExistence type="predicted"/>
<keyword evidence="1" id="KW-0472">Membrane</keyword>
<keyword evidence="1" id="KW-1133">Transmembrane helix</keyword>
<dbReference type="EMBL" id="JAFELM010000016">
    <property type="protein sequence ID" value="MBM6616705.1"/>
    <property type="molecule type" value="Genomic_DNA"/>
</dbReference>
<gene>
    <name evidence="2" type="ORF">JR050_03300</name>
</gene>
<sequence length="141" mass="16363">MELRKLTPNRGIDKLINSRKIVIACLELVSPIFLFSYFLYIGFPWPFIIFMITLHIFCLYLAVKDKQRKLGYILGTVFNSIYLIMIIGFFIYLHTNDFNTTQYPAGEEEFRTGIFNFMLVLFAGTLNTITALALLLQVKKS</sequence>